<proteinExistence type="predicted"/>
<dbReference type="Pfam" id="PF16482">
    <property type="entry name" value="Staufen_C"/>
    <property type="match status" value="1"/>
</dbReference>
<accession>A0A226ECW4</accession>
<dbReference type="GO" id="GO:0005886">
    <property type="term" value="C:plasma membrane"/>
    <property type="evidence" value="ECO:0007669"/>
    <property type="project" value="TreeGrafter"/>
</dbReference>
<dbReference type="InterPro" id="IPR014720">
    <property type="entry name" value="dsRBD_dom"/>
</dbReference>
<dbReference type="GO" id="GO:0008298">
    <property type="term" value="P:intracellular mRNA localization"/>
    <property type="evidence" value="ECO:0007669"/>
    <property type="project" value="TreeGrafter"/>
</dbReference>
<dbReference type="FunFam" id="3.30.160.20:FF:000007">
    <property type="entry name" value="Double-stranded RNA-binding protein Staufen homolog 1"/>
    <property type="match status" value="1"/>
</dbReference>
<feature type="compositionally biased region" description="Low complexity" evidence="4">
    <location>
        <begin position="17"/>
        <end position="30"/>
    </location>
</feature>
<feature type="region of interest" description="Disordered" evidence="4">
    <location>
        <begin position="1"/>
        <end position="54"/>
    </location>
</feature>
<evidence type="ECO:0000256" key="1">
    <source>
        <dbReference type="ARBA" id="ARBA00022737"/>
    </source>
</evidence>
<feature type="region of interest" description="Disordered" evidence="4">
    <location>
        <begin position="212"/>
        <end position="247"/>
    </location>
</feature>
<feature type="domain" description="DRBM" evidence="5">
    <location>
        <begin position="744"/>
        <end position="809"/>
    </location>
</feature>
<dbReference type="STRING" id="158441.A0A226ECW4"/>
<feature type="domain" description="DRBM" evidence="5">
    <location>
        <begin position="540"/>
        <end position="631"/>
    </location>
</feature>
<dbReference type="InterPro" id="IPR032478">
    <property type="entry name" value="Staufen_C"/>
</dbReference>
<evidence type="ECO:0000256" key="4">
    <source>
        <dbReference type="SAM" id="MobiDB-lite"/>
    </source>
</evidence>
<dbReference type="GO" id="GO:0032839">
    <property type="term" value="C:dendrite cytoplasm"/>
    <property type="evidence" value="ECO:0007669"/>
    <property type="project" value="GOC"/>
</dbReference>
<dbReference type="OrthoDB" id="10037267at2759"/>
<organism evidence="6 7">
    <name type="scientific">Folsomia candida</name>
    <name type="common">Springtail</name>
    <dbReference type="NCBI Taxonomy" id="158441"/>
    <lineage>
        <taxon>Eukaryota</taxon>
        <taxon>Metazoa</taxon>
        <taxon>Ecdysozoa</taxon>
        <taxon>Arthropoda</taxon>
        <taxon>Hexapoda</taxon>
        <taxon>Collembola</taxon>
        <taxon>Entomobryomorpha</taxon>
        <taxon>Isotomoidea</taxon>
        <taxon>Isotomidae</taxon>
        <taxon>Proisotominae</taxon>
        <taxon>Folsomia</taxon>
    </lineage>
</organism>
<keyword evidence="2 3" id="KW-0694">RNA-binding</keyword>
<dbReference type="SMART" id="SM00358">
    <property type="entry name" value="DSRM"/>
    <property type="match status" value="3"/>
</dbReference>
<feature type="compositionally biased region" description="Polar residues" evidence="4">
    <location>
        <begin position="230"/>
        <end position="247"/>
    </location>
</feature>
<feature type="domain" description="DRBM" evidence="5">
    <location>
        <begin position="425"/>
        <end position="495"/>
    </location>
</feature>
<dbReference type="GO" id="GO:0010494">
    <property type="term" value="C:cytoplasmic stress granule"/>
    <property type="evidence" value="ECO:0007669"/>
    <property type="project" value="TreeGrafter"/>
</dbReference>
<dbReference type="GO" id="GO:0035418">
    <property type="term" value="P:protein localization to synapse"/>
    <property type="evidence" value="ECO:0007669"/>
    <property type="project" value="TreeGrafter"/>
</dbReference>
<dbReference type="AlphaFoldDB" id="A0A226ECW4"/>
<dbReference type="EMBL" id="LNIX01000004">
    <property type="protein sequence ID" value="OXA55289.1"/>
    <property type="molecule type" value="Genomic_DNA"/>
</dbReference>
<dbReference type="GO" id="GO:0098964">
    <property type="term" value="P:anterograde dendritic transport of messenger ribonucleoprotein complex"/>
    <property type="evidence" value="ECO:0007669"/>
    <property type="project" value="TreeGrafter"/>
</dbReference>
<reference evidence="6 7" key="1">
    <citation type="submission" date="2015-12" db="EMBL/GenBank/DDBJ databases">
        <title>The genome of Folsomia candida.</title>
        <authorList>
            <person name="Faddeeva A."/>
            <person name="Derks M.F."/>
            <person name="Anvar Y."/>
            <person name="Smit S."/>
            <person name="Van Straalen N."/>
            <person name="Roelofs D."/>
        </authorList>
    </citation>
    <scope>NUCLEOTIDE SEQUENCE [LARGE SCALE GENOMIC DNA]</scope>
    <source>
        <strain evidence="6 7">VU population</strain>
        <tissue evidence="6">Whole body</tissue>
    </source>
</reference>
<dbReference type="SUPFAM" id="SSF54768">
    <property type="entry name" value="dsRNA-binding domain-like"/>
    <property type="match status" value="3"/>
</dbReference>
<dbReference type="PANTHER" id="PTHR46054:SF3">
    <property type="entry name" value="MATERNAL EFFECT PROTEIN STAUFEN"/>
    <property type="match status" value="1"/>
</dbReference>
<dbReference type="GO" id="GO:0003725">
    <property type="term" value="F:double-stranded RNA binding"/>
    <property type="evidence" value="ECO:0007669"/>
    <property type="project" value="TreeGrafter"/>
</dbReference>
<sequence length="824" mass="88212">MDHFSLGGTTNRHQQIGNGNSSKFNFSSGGRQQHNPLVNNINGGGGGNSSQQHLQYNFSTPVFPHSLIRRGVNPTSFLNPTPPNHFNFPLRSDTNSSSLSAGRGGAYLGIGAGRNNNANHNLNKSRPNNNNLNNGNSSQGSSSNSSSTRTQLVQEPSPQYRIFKRGDSIPGIMSPTGVNSTGGGEANNDGDKMSDLQLGNSSDVAADKLELTGQNNKENDNTGGRKDITDPNSTGSATQPNKTPVSQVSDIARFHNLTVEYRLVGEKGPPHNPTFTVALHLGQTENYVGQGTSIKRAQHAAAIEALEKTTLLRPTSRSQPKRPFAGKRPNWALLQLTALAEELKEPVSIAQRPITIMNPFQRGDSPSVVSVHVGERIFSAEGPNFNTAKNLALMIALKAMMKVKQETRKLGAAGGEEAVNMENKSPISVVHELAMKRDLAVNFEVINEEGPPHSKVFTVICSLGAEEEHKTEGQGATKQAAKKVASELMIEKLLEMPIYIKGPESTSLKAIQRGLFRQKSPRKKSSVPVVKDLQKAVSVSPISRLIQIAHIRKYKEPEFNLIHDSSTVNALPEDPIALKLMSERERRSLRKKKPSFTIEVIVGPYSSQGTGPNKKAAKKAAADAVLIDMGYGVNESEDNDASGISNESNNGAHEKKSGGKTSGEMSKNAKSKENSKSLSNSGVSARQIGIPGILVLSSSELLTKKDSPDGSPTKSSTMAQEMKKMNTLGASSSASSSSNSTFRDGIQKLAYLANLLDVSVSYSDFPKKNEFLSVVSIGTNPPQVAHGCGATLEESQNMAAIKILEDLSNIGLDNVKPSENGSSA</sequence>
<dbReference type="Proteomes" id="UP000198287">
    <property type="component" value="Unassembled WGS sequence"/>
</dbReference>
<dbReference type="PANTHER" id="PTHR46054">
    <property type="entry name" value="MATERNAL EFFECT PROTEIN STAUFEN"/>
    <property type="match status" value="1"/>
</dbReference>
<feature type="compositionally biased region" description="Low complexity" evidence="4">
    <location>
        <begin position="117"/>
        <end position="147"/>
    </location>
</feature>
<gene>
    <name evidence="6" type="ORF">Fcan01_09564</name>
</gene>
<dbReference type="OMA" id="GMTHITE"/>
<name>A0A226ECW4_FOLCA</name>
<dbReference type="InterPro" id="IPR051740">
    <property type="entry name" value="DRBM-containing_protein"/>
</dbReference>
<protein>
    <submittedName>
        <fullName evidence="6">Double-stranded RNA-binding protein Staufen 2</fullName>
    </submittedName>
</protein>
<keyword evidence="7" id="KW-1185">Reference proteome</keyword>
<dbReference type="CDD" id="cd19857">
    <property type="entry name" value="DSRM_STAU_rpt1"/>
    <property type="match status" value="1"/>
</dbReference>
<dbReference type="GO" id="GO:0003729">
    <property type="term" value="F:mRNA binding"/>
    <property type="evidence" value="ECO:0007669"/>
    <property type="project" value="TreeGrafter"/>
</dbReference>
<feature type="region of interest" description="Disordered" evidence="4">
    <location>
        <begin position="117"/>
        <end position="198"/>
    </location>
</feature>
<feature type="compositionally biased region" description="Polar residues" evidence="4">
    <location>
        <begin position="148"/>
        <end position="157"/>
    </location>
</feature>
<feature type="region of interest" description="Disordered" evidence="4">
    <location>
        <begin position="636"/>
        <end position="683"/>
    </location>
</feature>
<dbReference type="GO" id="GO:0007281">
    <property type="term" value="P:germ cell development"/>
    <property type="evidence" value="ECO:0007669"/>
    <property type="project" value="TreeGrafter"/>
</dbReference>
<feature type="compositionally biased region" description="Basic and acidic residues" evidence="4">
    <location>
        <begin position="217"/>
        <end position="229"/>
    </location>
</feature>
<feature type="compositionally biased region" description="Polar residues" evidence="4">
    <location>
        <begin position="642"/>
        <end position="651"/>
    </location>
</feature>
<keyword evidence="1" id="KW-0677">Repeat</keyword>
<evidence type="ECO:0000313" key="6">
    <source>
        <dbReference type="EMBL" id="OXA55289.1"/>
    </source>
</evidence>
<dbReference type="Pfam" id="PF00035">
    <property type="entry name" value="dsrm"/>
    <property type="match status" value="2"/>
</dbReference>
<dbReference type="CDD" id="cd19861">
    <property type="entry name" value="DSRM_STAU_rpt5"/>
    <property type="match status" value="1"/>
</dbReference>
<dbReference type="PROSITE" id="PS50137">
    <property type="entry name" value="DS_RBD"/>
    <property type="match status" value="4"/>
</dbReference>
<feature type="domain" description="DRBM" evidence="5">
    <location>
        <begin position="243"/>
        <end position="311"/>
    </location>
</feature>
<evidence type="ECO:0000256" key="2">
    <source>
        <dbReference type="ARBA" id="ARBA00022884"/>
    </source>
</evidence>
<dbReference type="Gene3D" id="3.30.160.20">
    <property type="match status" value="4"/>
</dbReference>
<comment type="caution">
    <text evidence="6">The sequence shown here is derived from an EMBL/GenBank/DDBJ whole genome shotgun (WGS) entry which is preliminary data.</text>
</comment>
<feature type="compositionally biased region" description="Polar residues" evidence="4">
    <location>
        <begin position="7"/>
        <end position="16"/>
    </location>
</feature>
<evidence type="ECO:0000313" key="7">
    <source>
        <dbReference type="Proteomes" id="UP000198287"/>
    </source>
</evidence>
<evidence type="ECO:0000256" key="3">
    <source>
        <dbReference type="PROSITE-ProRule" id="PRU00266"/>
    </source>
</evidence>
<evidence type="ECO:0000259" key="5">
    <source>
        <dbReference type="PROSITE" id="PS50137"/>
    </source>
</evidence>
<dbReference type="GO" id="GO:0043025">
    <property type="term" value="C:neuronal cell body"/>
    <property type="evidence" value="ECO:0007669"/>
    <property type="project" value="TreeGrafter"/>
</dbReference>